<name>A0A0L0GDY9_9EUKA</name>
<feature type="region of interest" description="Disordered" evidence="1">
    <location>
        <begin position="1"/>
        <end position="32"/>
    </location>
</feature>
<accession>A0A0L0GDY9</accession>
<dbReference type="GeneID" id="25901266"/>
<proteinExistence type="predicted"/>
<sequence length="174" mass="19388">MEVTRKPRNLASNGDSAWDRGLRNGRKEQARFHRRKEAARFLSTISMKAEPNQAGVTPSANTSLHRVRLNINRSNEDLQVSHDDQRHGNGTGHGVAMADINSIDSRPMMQQVVNVLAKILTTLEKANFLNQVCYVSESGVVCCGHCVVWCTFSQDALEVRDLGSRVVFISLDRP</sequence>
<dbReference type="EMBL" id="KQ241623">
    <property type="protein sequence ID" value="KNC87086.1"/>
    <property type="molecule type" value="Genomic_DNA"/>
</dbReference>
<evidence type="ECO:0000313" key="2">
    <source>
        <dbReference type="EMBL" id="KNC87086.1"/>
    </source>
</evidence>
<gene>
    <name evidence="2" type="ORF">SARC_00762</name>
</gene>
<reference evidence="2 3" key="1">
    <citation type="submission" date="2011-02" db="EMBL/GenBank/DDBJ databases">
        <title>The Genome Sequence of Sphaeroforma arctica JP610.</title>
        <authorList>
            <consortium name="The Broad Institute Genome Sequencing Platform"/>
            <person name="Russ C."/>
            <person name="Cuomo C."/>
            <person name="Young S.K."/>
            <person name="Zeng Q."/>
            <person name="Gargeya S."/>
            <person name="Alvarado L."/>
            <person name="Berlin A."/>
            <person name="Chapman S.B."/>
            <person name="Chen Z."/>
            <person name="Freedman E."/>
            <person name="Gellesch M."/>
            <person name="Goldberg J."/>
            <person name="Griggs A."/>
            <person name="Gujja S."/>
            <person name="Heilman E."/>
            <person name="Heiman D."/>
            <person name="Howarth C."/>
            <person name="Mehta T."/>
            <person name="Neiman D."/>
            <person name="Pearson M."/>
            <person name="Roberts A."/>
            <person name="Saif S."/>
            <person name="Shea T."/>
            <person name="Shenoy N."/>
            <person name="Sisk P."/>
            <person name="Stolte C."/>
            <person name="Sykes S."/>
            <person name="White J."/>
            <person name="Yandava C."/>
            <person name="Burger G."/>
            <person name="Gray M.W."/>
            <person name="Holland P.W.H."/>
            <person name="King N."/>
            <person name="Lang F.B.F."/>
            <person name="Roger A.J."/>
            <person name="Ruiz-Trillo I."/>
            <person name="Haas B."/>
            <person name="Nusbaum C."/>
            <person name="Birren B."/>
        </authorList>
    </citation>
    <scope>NUCLEOTIDE SEQUENCE [LARGE SCALE GENOMIC DNA]</scope>
    <source>
        <strain evidence="2 3">JP610</strain>
    </source>
</reference>
<dbReference type="RefSeq" id="XP_014160988.1">
    <property type="nucleotide sequence ID" value="XM_014305513.1"/>
</dbReference>
<keyword evidence="3" id="KW-1185">Reference proteome</keyword>
<feature type="compositionally biased region" description="Basic and acidic residues" evidence="1">
    <location>
        <begin position="17"/>
        <end position="31"/>
    </location>
</feature>
<evidence type="ECO:0000256" key="1">
    <source>
        <dbReference type="SAM" id="MobiDB-lite"/>
    </source>
</evidence>
<protein>
    <submittedName>
        <fullName evidence="2">Uncharacterized protein</fullName>
    </submittedName>
</protein>
<organism evidence="2 3">
    <name type="scientific">Sphaeroforma arctica JP610</name>
    <dbReference type="NCBI Taxonomy" id="667725"/>
    <lineage>
        <taxon>Eukaryota</taxon>
        <taxon>Ichthyosporea</taxon>
        <taxon>Ichthyophonida</taxon>
        <taxon>Sphaeroforma</taxon>
    </lineage>
</organism>
<evidence type="ECO:0000313" key="3">
    <source>
        <dbReference type="Proteomes" id="UP000054560"/>
    </source>
</evidence>
<dbReference type="Proteomes" id="UP000054560">
    <property type="component" value="Unassembled WGS sequence"/>
</dbReference>
<dbReference type="AlphaFoldDB" id="A0A0L0GDY9"/>